<organism evidence="1 2">
    <name type="scientific">Paracidovorax citrulli</name>
    <name type="common">Acidovorax citrulli</name>
    <dbReference type="NCBI Taxonomy" id="80869"/>
    <lineage>
        <taxon>Bacteria</taxon>
        <taxon>Pseudomonadati</taxon>
        <taxon>Pseudomonadota</taxon>
        <taxon>Betaproteobacteria</taxon>
        <taxon>Burkholderiales</taxon>
        <taxon>Comamonadaceae</taxon>
        <taxon>Paracidovorax</taxon>
    </lineage>
</organism>
<accession>A0ABY9AUI5</accession>
<dbReference type="Pfam" id="PF05552">
    <property type="entry name" value="MS_channel_1st_1"/>
    <property type="match status" value="2"/>
</dbReference>
<dbReference type="Gene3D" id="1.10.287.1260">
    <property type="match status" value="1"/>
</dbReference>
<evidence type="ECO:0000313" key="2">
    <source>
        <dbReference type="Proteomes" id="UP001242732"/>
    </source>
</evidence>
<dbReference type="InterPro" id="IPR008910">
    <property type="entry name" value="MSC_TM_helix"/>
</dbReference>
<dbReference type="EMBL" id="CP127363">
    <property type="protein sequence ID" value="WIY50503.1"/>
    <property type="molecule type" value="Genomic_DNA"/>
</dbReference>
<keyword evidence="2" id="KW-1185">Reference proteome</keyword>
<evidence type="ECO:0000313" key="1">
    <source>
        <dbReference type="EMBL" id="WIY50503.1"/>
    </source>
</evidence>
<proteinExistence type="predicted"/>
<sequence>MDNLSIHLEPARAFLFQLGAYLPRLLFALLILAAGWLVAKAVRFAVTRGLRAINFHVLTERAGLDDFLRQAGSRRDATAIFGLLAYGLVLLAALLVAFNSLGLSYVTALLSRVLWFIPNLFVALLILVLGTYFGRVVGELVSAYLRRAGMADTALPGKAAQYAIVVFSVLIALDQLGIGGDIVRQSFLILLAGVVFALALAFGLGGRDRAAECIEQWWPRRRREPPAGADRLPPRDPRP</sequence>
<dbReference type="GeneID" id="79791843"/>
<dbReference type="RefSeq" id="WP_011795145.1">
    <property type="nucleotide sequence ID" value="NZ_CP023687.1"/>
</dbReference>
<protein>
    <submittedName>
        <fullName evidence="1">Uncharacterized protein</fullName>
    </submittedName>
</protein>
<gene>
    <name evidence="1" type="ORF">QRO08_08030</name>
</gene>
<name>A0ABY9AUI5_PARCI</name>
<dbReference type="Proteomes" id="UP001242732">
    <property type="component" value="Chromosome"/>
</dbReference>
<reference evidence="1 2" key="1">
    <citation type="submission" date="2023-06" db="EMBL/GenBank/DDBJ databases">
        <authorList>
            <person name="Ham H."/>
            <person name="Park D.S."/>
        </authorList>
    </citation>
    <scope>NUCLEOTIDE SEQUENCE [LARGE SCALE GENOMIC DNA]</scope>
    <source>
        <strain evidence="1 2">KACC 17005</strain>
    </source>
</reference>